<dbReference type="OMA" id="KNDILFW"/>
<evidence type="ECO:0000256" key="10">
    <source>
        <dbReference type="ARBA" id="ARBA00040905"/>
    </source>
</evidence>
<comment type="catalytic activity">
    <reaction evidence="8">
        <text>a 1,2-diacyl-sn-glycero-3-phospho-(1D-myo-inositol)(in) = a 1,2-diacyl-sn-glycero-3-phospho-(1D-myo-inositol)(out)</text>
        <dbReference type="Rhea" id="RHEA:38691"/>
        <dbReference type="ChEBI" id="CHEBI:57880"/>
    </reaction>
</comment>
<evidence type="ECO:0000313" key="16">
    <source>
        <dbReference type="EMBL" id="EFN79326.1"/>
    </source>
</evidence>
<dbReference type="Proteomes" id="UP000008237">
    <property type="component" value="Unassembled WGS sequence"/>
</dbReference>
<accession>E2BY47</accession>
<comment type="similarity">
    <text evidence="2">Belongs to the CLPTM1 family.</text>
</comment>
<dbReference type="PANTHER" id="PTHR21347">
    <property type="entry name" value="CLEFT LIP AND PALATE ASSOCIATED TRANSMEMBRANE PROTEIN-RELATED"/>
    <property type="match status" value="1"/>
</dbReference>
<evidence type="ECO:0000256" key="7">
    <source>
        <dbReference type="ARBA" id="ARBA00024631"/>
    </source>
</evidence>
<dbReference type="AlphaFoldDB" id="E2BY47"/>
<dbReference type="GO" id="GO:0016020">
    <property type="term" value="C:membrane"/>
    <property type="evidence" value="ECO:0007669"/>
    <property type="project" value="UniProtKB-SubCell"/>
</dbReference>
<dbReference type="PANTHER" id="PTHR21347:SF0">
    <property type="entry name" value="LIPID SCRAMBLASE CLPTM1L"/>
    <property type="match status" value="1"/>
</dbReference>
<feature type="transmembrane region" description="Helical" evidence="15">
    <location>
        <begin position="397"/>
        <end position="416"/>
    </location>
</feature>
<dbReference type="InterPro" id="IPR008429">
    <property type="entry name" value="CLPTM1"/>
</dbReference>
<evidence type="ECO:0000256" key="13">
    <source>
        <dbReference type="ARBA" id="ARBA00045827"/>
    </source>
</evidence>
<evidence type="ECO:0000256" key="4">
    <source>
        <dbReference type="ARBA" id="ARBA00022989"/>
    </source>
</evidence>
<evidence type="ECO:0000256" key="11">
    <source>
        <dbReference type="ARBA" id="ARBA00042320"/>
    </source>
</evidence>
<keyword evidence="4 15" id="KW-1133">Transmembrane helix</keyword>
<dbReference type="Pfam" id="PF05602">
    <property type="entry name" value="CLPTM1"/>
    <property type="match status" value="1"/>
</dbReference>
<evidence type="ECO:0000313" key="17">
    <source>
        <dbReference type="Proteomes" id="UP000008237"/>
    </source>
</evidence>
<dbReference type="PhylomeDB" id="E2BY47"/>
<evidence type="ECO:0000256" key="12">
    <source>
        <dbReference type="ARBA" id="ARBA00043155"/>
    </source>
</evidence>
<organism evidence="17">
    <name type="scientific">Harpegnathos saltator</name>
    <name type="common">Jerdon's jumping ant</name>
    <dbReference type="NCBI Taxonomy" id="610380"/>
    <lineage>
        <taxon>Eukaryota</taxon>
        <taxon>Metazoa</taxon>
        <taxon>Ecdysozoa</taxon>
        <taxon>Arthropoda</taxon>
        <taxon>Hexapoda</taxon>
        <taxon>Insecta</taxon>
        <taxon>Pterygota</taxon>
        <taxon>Neoptera</taxon>
        <taxon>Endopterygota</taxon>
        <taxon>Hymenoptera</taxon>
        <taxon>Apocrita</taxon>
        <taxon>Aculeata</taxon>
        <taxon>Formicoidea</taxon>
        <taxon>Formicidae</taxon>
        <taxon>Ponerinae</taxon>
        <taxon>Ponerini</taxon>
        <taxon>Harpegnathos</taxon>
    </lineage>
</organism>
<comment type="function">
    <text evidence="13">Scramblase that mediates the translocation of glucosaminylphosphatidylinositol (alpha-D-GlcN-(1-6)-(1,2-diacyl-sn-glycero-3-phospho)-1D-myo-inositol, GlcN-PI) across the endoplasmic reticulum (ER) membrane, from the cytosolic leaflet to the luminal leaflet of the ER membrane, where it participates in the biosynthesis of glycosylphosphatidylinositol (GPI). GPI is a lipid glycoconjugate involved in post-translational modification of proteins. Can also translocate 1,2-diacyl-sn-glycero-3-phospho-(1D-myo-inositol) (phosphatidylinositol or PI), as well as several other phospholipids (1,2-diacyl-sn-glycero-3-phosphocholine, 1,2-diacyl-sn-glycero-3-phosphoethanolamine), and N-acetylglucosaminylphosphatidylinositol (GlcNAc-PI) in vitro.</text>
</comment>
<dbReference type="OrthoDB" id="378564at2759"/>
<evidence type="ECO:0000256" key="14">
    <source>
        <dbReference type="ARBA" id="ARBA00093208"/>
    </source>
</evidence>
<evidence type="ECO:0000256" key="9">
    <source>
        <dbReference type="ARBA" id="ARBA00036810"/>
    </source>
</evidence>
<keyword evidence="3 15" id="KW-0812">Transmembrane</keyword>
<evidence type="ECO:0000256" key="3">
    <source>
        <dbReference type="ARBA" id="ARBA00022692"/>
    </source>
</evidence>
<evidence type="ECO:0000256" key="5">
    <source>
        <dbReference type="ARBA" id="ARBA00023136"/>
    </source>
</evidence>
<dbReference type="InParanoid" id="E2BY47"/>
<evidence type="ECO:0000256" key="8">
    <source>
        <dbReference type="ARBA" id="ARBA00035895"/>
    </source>
</evidence>
<feature type="transmembrane region" description="Helical" evidence="15">
    <location>
        <begin position="7"/>
        <end position="30"/>
    </location>
</feature>
<comment type="catalytic activity">
    <reaction evidence="7">
        <text>a 1,2-diacyl-sn-glycero-3-phosphocholine(in) = a 1,2-diacyl-sn-glycero-3-phosphocholine(out)</text>
        <dbReference type="Rhea" id="RHEA:38571"/>
        <dbReference type="ChEBI" id="CHEBI:57643"/>
    </reaction>
</comment>
<comment type="subcellular location">
    <subcellularLocation>
        <location evidence="1">Membrane</location>
        <topology evidence="1">Multi-pass membrane protein</topology>
    </subcellularLocation>
</comment>
<name>E2BY47_HARSA</name>
<keyword evidence="5 15" id="KW-0472">Membrane</keyword>
<dbReference type="STRING" id="610380.E2BY47"/>
<evidence type="ECO:0000256" key="1">
    <source>
        <dbReference type="ARBA" id="ARBA00004141"/>
    </source>
</evidence>
<protein>
    <recommendedName>
        <fullName evidence="10">Lipid scramblase CLPTM1L</fullName>
    </recommendedName>
    <alternativeName>
        <fullName evidence="12">Cisplatin resistance-related protein 9</fullName>
    </alternativeName>
    <alternativeName>
        <fullName evidence="11">Cleft lip and palate transmembrane protein 1-like protein</fullName>
    </alternativeName>
</protein>
<dbReference type="GO" id="GO:0012505">
    <property type="term" value="C:endomembrane system"/>
    <property type="evidence" value="ECO:0007669"/>
    <property type="project" value="TreeGrafter"/>
</dbReference>
<dbReference type="EMBL" id="GL451420">
    <property type="protein sequence ID" value="EFN79326.1"/>
    <property type="molecule type" value="Genomic_DNA"/>
</dbReference>
<comment type="catalytic activity">
    <reaction evidence="14">
        <text>a 6-(alpha-D-glucosaminyl)-1-(1,2-diacyl-sn-glycero-3-phospho)-1D-myo-inositol(in) = a 6-(alpha-D-glucosaminyl)-1-(1,2-diacyl-sn-glycero-3-phospho)-1D-myo-inositol(out)</text>
        <dbReference type="Rhea" id="RHEA:71491"/>
        <dbReference type="ChEBI" id="CHEBI:57997"/>
    </reaction>
</comment>
<comment type="catalytic activity">
    <reaction evidence="9">
        <text>6-(alpha-D-glucosaminyl)-(1-octadecanoyl,2-(9Z)-octadecenoyl-sn-glycero-3-phospho)-1D-myo-inositol(in) = 6-(alpha-D-glucosaminyl)-(1-octadecanoyl,2-(9Z)-octadecenoyl-sn-glycero-3-phospho)-1D-myo-inositol(out)</text>
        <dbReference type="Rhea" id="RHEA:71495"/>
        <dbReference type="ChEBI" id="CHEBI:190691"/>
    </reaction>
</comment>
<comment type="catalytic activity">
    <reaction evidence="6">
        <text>a 1,2-diacyl-sn-glycero-3-phosphoethanolamine(in) = a 1,2-diacyl-sn-glycero-3-phosphoethanolamine(out)</text>
        <dbReference type="Rhea" id="RHEA:38895"/>
        <dbReference type="ChEBI" id="CHEBI:64612"/>
    </reaction>
</comment>
<proteinExistence type="inferred from homology"/>
<evidence type="ECO:0000256" key="15">
    <source>
        <dbReference type="SAM" id="Phobius"/>
    </source>
</evidence>
<keyword evidence="17" id="KW-1185">Reference proteome</keyword>
<feature type="transmembrane region" description="Helical" evidence="15">
    <location>
        <begin position="275"/>
        <end position="296"/>
    </location>
</feature>
<sequence length="541" mass="62325">MQWFSFSVILSGIFLAYIIYSIYSLSLLFISPVCEDGKPCLKSYLSERPQLDLYIYSSVYKKSRDVDLAYTAHNFDYTRAQTIPTTLNIPRKTQDNGTLFLHILLTPTFVDQSRSFVDLKKDIYTSYTTIKMTQYTVPEAEVFKLLGEKNPGTKDTFVRPVSHIKSRVTFTIMTDDVTLPLYSMPIELVDHIKIVGKMTFLPVVNCDFLQTRQRDLERIMPQNNAMNVTVEYSPVSLGKLRLVLHVQTAIANLRNIGISDKDVDEVKGIFADTNIYLLGGTVFIAGVHLLFDFLAIKNDVSFWRKKSNLIGLSKWTVMWRAFSQTIIFLYLCDEESSLLVLIPTGISTVIELWKLKKISRVELITCQGILPKIQFKSDSINAAEMKTREFDAESMRYLSYLLYPIVISGAVYSLLYQPHKSWYSWTINSLVNGVYAFGFLFMLPQLFVNYKLKSVAHLPWRAFMYKAFNTFIDDVFAFIITMPTAHRIACFRDDAVFLIYLYQRWLYPVDKSRVDTDTVTEETVDFGDASKKTIIHKRNGQ</sequence>
<feature type="transmembrane region" description="Helical" evidence="15">
    <location>
        <begin position="422"/>
        <end position="443"/>
    </location>
</feature>
<evidence type="ECO:0000256" key="2">
    <source>
        <dbReference type="ARBA" id="ARBA00009310"/>
    </source>
</evidence>
<dbReference type="KEGG" id="hst:105187848"/>
<reference evidence="16 17" key="1">
    <citation type="journal article" date="2010" name="Science">
        <title>Genomic comparison of the ants Camponotus floridanus and Harpegnathos saltator.</title>
        <authorList>
            <person name="Bonasio R."/>
            <person name="Zhang G."/>
            <person name="Ye C."/>
            <person name="Mutti N.S."/>
            <person name="Fang X."/>
            <person name="Qin N."/>
            <person name="Donahue G."/>
            <person name="Yang P."/>
            <person name="Li Q."/>
            <person name="Li C."/>
            <person name="Zhang P."/>
            <person name="Huang Z."/>
            <person name="Berger S.L."/>
            <person name="Reinberg D."/>
            <person name="Wang J."/>
            <person name="Liebig J."/>
        </authorList>
    </citation>
    <scope>NUCLEOTIDE SEQUENCE [LARGE SCALE GENOMIC DNA]</scope>
    <source>
        <strain evidence="16 17">R22 G/1</strain>
    </source>
</reference>
<gene>
    <name evidence="16" type="ORF">EAI_09812</name>
</gene>
<evidence type="ECO:0000256" key="6">
    <source>
        <dbReference type="ARBA" id="ARBA00024615"/>
    </source>
</evidence>
<dbReference type="FunCoup" id="E2BY47">
    <property type="interactions" value="1649"/>
</dbReference>